<sequence>MKLHIAANERPVEMDSSQLKWNPKLEPPDRPRRKTFLTRTDLLGVLKQTYGGDRNMWPWVKFHGIALVKLQLCVCVRVKLAGDGVAGGVDGGKVRRGEEAAVVRATGGVGGCYGEACLGLVVFTPHEEDEFHGVI</sequence>
<comment type="caution">
    <text evidence="2">The sequence shown here is derived from an EMBL/GenBank/DDBJ whole genome shotgun (WGS) entry which is preliminary data.</text>
</comment>
<accession>A0A1J6IMS1</accession>
<organism evidence="2 3">
    <name type="scientific">Nicotiana attenuata</name>
    <name type="common">Coyote tobacco</name>
    <dbReference type="NCBI Taxonomy" id="49451"/>
    <lineage>
        <taxon>Eukaryota</taxon>
        <taxon>Viridiplantae</taxon>
        <taxon>Streptophyta</taxon>
        <taxon>Embryophyta</taxon>
        <taxon>Tracheophyta</taxon>
        <taxon>Spermatophyta</taxon>
        <taxon>Magnoliopsida</taxon>
        <taxon>eudicotyledons</taxon>
        <taxon>Gunneridae</taxon>
        <taxon>Pentapetalae</taxon>
        <taxon>asterids</taxon>
        <taxon>lamiids</taxon>
        <taxon>Solanales</taxon>
        <taxon>Solanaceae</taxon>
        <taxon>Nicotianoideae</taxon>
        <taxon>Nicotianeae</taxon>
        <taxon>Nicotiana</taxon>
    </lineage>
</organism>
<evidence type="ECO:0000256" key="1">
    <source>
        <dbReference type="SAM" id="MobiDB-lite"/>
    </source>
</evidence>
<dbReference type="Gramene" id="OIS98998">
    <property type="protein sequence ID" value="OIS98998"/>
    <property type="gene ID" value="A4A49_62661"/>
</dbReference>
<feature type="region of interest" description="Disordered" evidence="1">
    <location>
        <begin position="1"/>
        <end position="31"/>
    </location>
</feature>
<gene>
    <name evidence="2" type="ORF">A4A49_62661</name>
</gene>
<evidence type="ECO:0000313" key="2">
    <source>
        <dbReference type="EMBL" id="OIS98998.1"/>
    </source>
</evidence>
<dbReference type="Proteomes" id="UP000187609">
    <property type="component" value="Unassembled WGS sequence"/>
</dbReference>
<proteinExistence type="predicted"/>
<name>A0A1J6IMS1_NICAT</name>
<dbReference type="AlphaFoldDB" id="A0A1J6IMS1"/>
<protein>
    <submittedName>
        <fullName evidence="2">Uncharacterized protein</fullName>
    </submittedName>
</protein>
<reference evidence="2" key="1">
    <citation type="submission" date="2016-11" db="EMBL/GenBank/DDBJ databases">
        <title>The genome of Nicotiana attenuata.</title>
        <authorList>
            <person name="Xu S."/>
            <person name="Brockmoeller T."/>
            <person name="Gaquerel E."/>
            <person name="Navarro A."/>
            <person name="Kuhl H."/>
            <person name="Gase K."/>
            <person name="Ling Z."/>
            <person name="Zhou W."/>
            <person name="Kreitzer C."/>
            <person name="Stanke M."/>
            <person name="Tang H."/>
            <person name="Lyons E."/>
            <person name="Pandey P."/>
            <person name="Pandey S.P."/>
            <person name="Timmermann B."/>
            <person name="Baldwin I.T."/>
        </authorList>
    </citation>
    <scope>NUCLEOTIDE SEQUENCE [LARGE SCALE GENOMIC DNA]</scope>
    <source>
        <strain evidence="2">UT</strain>
    </source>
</reference>
<keyword evidence="3" id="KW-1185">Reference proteome</keyword>
<dbReference type="EMBL" id="MJEQ01037190">
    <property type="protein sequence ID" value="OIS98998.1"/>
    <property type="molecule type" value="Genomic_DNA"/>
</dbReference>
<evidence type="ECO:0000313" key="3">
    <source>
        <dbReference type="Proteomes" id="UP000187609"/>
    </source>
</evidence>